<evidence type="ECO:0000259" key="4">
    <source>
        <dbReference type="Pfam" id="PF00294"/>
    </source>
</evidence>
<keyword evidence="3 6" id="KW-0418">Kinase</keyword>
<organism evidence="6">
    <name type="scientific">Thermocrispum agreste</name>
    <dbReference type="NCBI Taxonomy" id="37925"/>
    <lineage>
        <taxon>Bacteria</taxon>
        <taxon>Bacillati</taxon>
        <taxon>Actinomycetota</taxon>
        <taxon>Actinomycetes</taxon>
        <taxon>Pseudonocardiales</taxon>
        <taxon>Pseudonocardiaceae</taxon>
        <taxon>Thermocrispum</taxon>
    </lineage>
</organism>
<dbReference type="EMBL" id="QGUI01000565">
    <property type="protein sequence ID" value="PZM94653.1"/>
    <property type="molecule type" value="Genomic_DNA"/>
</dbReference>
<dbReference type="SUPFAM" id="SSF53613">
    <property type="entry name" value="Ribokinase-like"/>
    <property type="match status" value="1"/>
</dbReference>
<accession>A0A2W4LB28</accession>
<dbReference type="PANTHER" id="PTHR43320:SF2">
    <property type="entry name" value="2-DEHYDRO-3-DEOXYGLUCONOKINASE_2-DEHYDRO-3-DEOXYGALACTONOKINASE"/>
    <property type="match status" value="1"/>
</dbReference>
<reference evidence="5 7" key="3">
    <citation type="journal article" date="2021" name="BMC Genomics">
        <title>Genome-resolved metagenome and metatranscriptome analyses of thermophilic composting reveal key bacterial players and their metabolic interactions.</title>
        <authorList>
            <person name="Braga L.P.P."/>
            <person name="Pereira R.V."/>
            <person name="Martins L.F."/>
            <person name="Moura L.M.S."/>
            <person name="Sanchez F.B."/>
            <person name="Patane J.S.L."/>
            <person name="da Silva A.M."/>
            <person name="Setubal J.C."/>
        </authorList>
    </citation>
    <scope>NUCLEOTIDE SEQUENCE [LARGE SCALE GENOMIC DNA]</scope>
    <source>
        <strain evidence="5">ZC4RG45</strain>
    </source>
</reference>
<dbReference type="InterPro" id="IPR052700">
    <property type="entry name" value="Carb_kinase_PfkB-like"/>
</dbReference>
<evidence type="ECO:0000313" key="7">
    <source>
        <dbReference type="Proteomes" id="UP000249324"/>
    </source>
</evidence>
<comment type="caution">
    <text evidence="6">The sequence shown here is derived from an EMBL/GenBank/DDBJ whole genome shotgun (WGS) entry which is preliminary data.</text>
</comment>
<dbReference type="Gene3D" id="3.40.1190.20">
    <property type="match status" value="1"/>
</dbReference>
<reference evidence="6" key="1">
    <citation type="submission" date="2018-05" db="EMBL/GenBank/DDBJ databases">
        <authorList>
            <person name="Lanie J.A."/>
            <person name="Ng W.-L."/>
            <person name="Kazmierczak K.M."/>
            <person name="Andrzejewski T.M."/>
            <person name="Davidsen T.M."/>
            <person name="Wayne K.J."/>
            <person name="Tettelin H."/>
            <person name="Glass J.I."/>
            <person name="Rusch D."/>
            <person name="Podicherti R."/>
            <person name="Tsui H.-C.T."/>
            <person name="Winkler M.E."/>
        </authorList>
    </citation>
    <scope>NUCLEOTIDE SEQUENCE</scope>
    <source>
        <strain evidence="6">ZC4RG45</strain>
    </source>
</reference>
<dbReference type="AlphaFoldDB" id="A0A2W4LB28"/>
<reference evidence="5" key="2">
    <citation type="submission" date="2018-05" db="EMBL/GenBank/DDBJ databases">
        <authorList>
            <person name="Moura L."/>
            <person name="Setubal J.C."/>
        </authorList>
    </citation>
    <scope>NUCLEOTIDE SEQUENCE</scope>
    <source>
        <strain evidence="5">ZC4RG45</strain>
    </source>
</reference>
<dbReference type="InterPro" id="IPR011611">
    <property type="entry name" value="PfkB_dom"/>
</dbReference>
<evidence type="ECO:0000256" key="3">
    <source>
        <dbReference type="ARBA" id="ARBA00022777"/>
    </source>
</evidence>
<evidence type="ECO:0000256" key="1">
    <source>
        <dbReference type="ARBA" id="ARBA00010688"/>
    </source>
</evidence>
<evidence type="ECO:0000256" key="2">
    <source>
        <dbReference type="ARBA" id="ARBA00022679"/>
    </source>
</evidence>
<sequence>MGTEVLCLGESMALFVPAEPGAIERVRTWTRTVGGAESNVACHLAALGLRTSWVSAVGDDAFGRAVTAEIAAAGVDVSQVTVDPHRPTGLYVKECHVTGSTVRYYRSGSAASAMGPDLVGSLRLDGVRLVHVTGITAALSDNCLELMRALVAVPRATHRLSFDVNWRAVLWAGRDVSVLGELANAADIVLVGDDEAAEVWGVTSPRDIRRLLPRPDTLVVKHGGRGATLIERDPASGRDRAPLFQPALAVDVVEPVGAGDAFAAGFLSATLRGASPQRRLRAGHLRAAGALRSPSDLGLPLPDDVVACLLEADESTWTRARITEHGLAVPDEGPKMSS</sequence>
<reference evidence="5" key="4">
    <citation type="submission" date="2023-08" db="EMBL/GenBank/DDBJ databases">
        <authorList>
            <person name="Guima S.E.S."/>
            <person name="Martins L.F."/>
            <person name="Silva A.M."/>
            <person name="Setubal J.C."/>
        </authorList>
    </citation>
    <scope>NUCLEOTIDE SEQUENCE</scope>
    <source>
        <strain evidence="5">ZC4RG45</strain>
    </source>
</reference>
<evidence type="ECO:0000313" key="6">
    <source>
        <dbReference type="EMBL" id="PZM94653.1"/>
    </source>
</evidence>
<dbReference type="Pfam" id="PF00294">
    <property type="entry name" value="PfkB"/>
    <property type="match status" value="1"/>
</dbReference>
<protein>
    <submittedName>
        <fullName evidence="6">Sugar kinase</fullName>
    </submittedName>
</protein>
<evidence type="ECO:0000313" key="5">
    <source>
        <dbReference type="EMBL" id="MFO7193391.1"/>
    </source>
</evidence>
<gene>
    <name evidence="5" type="ORF">DIU77_014205</name>
    <name evidence="6" type="ORF">DIU77_13805</name>
</gene>
<comment type="similarity">
    <text evidence="1">Belongs to the carbohydrate kinase PfkB family.</text>
</comment>
<dbReference type="GO" id="GO:0016301">
    <property type="term" value="F:kinase activity"/>
    <property type="evidence" value="ECO:0007669"/>
    <property type="project" value="UniProtKB-KW"/>
</dbReference>
<name>A0A2W4LB28_9PSEU</name>
<dbReference type="Proteomes" id="UP000249324">
    <property type="component" value="Unassembled WGS sequence"/>
</dbReference>
<dbReference type="CDD" id="cd01166">
    <property type="entry name" value="KdgK"/>
    <property type="match status" value="1"/>
</dbReference>
<dbReference type="EMBL" id="QGUI02000206">
    <property type="protein sequence ID" value="MFO7193391.1"/>
    <property type="molecule type" value="Genomic_DNA"/>
</dbReference>
<proteinExistence type="inferred from homology"/>
<dbReference type="InterPro" id="IPR029056">
    <property type="entry name" value="Ribokinase-like"/>
</dbReference>
<feature type="domain" description="Carbohydrate kinase PfkB" evidence="4">
    <location>
        <begin position="3"/>
        <end position="294"/>
    </location>
</feature>
<dbReference type="PANTHER" id="PTHR43320">
    <property type="entry name" value="SUGAR KINASE"/>
    <property type="match status" value="1"/>
</dbReference>
<dbReference type="STRING" id="1111738.GCA_000427905_00379"/>
<keyword evidence="2" id="KW-0808">Transferase</keyword>